<dbReference type="AlphaFoldDB" id="A0AAW1UHY4"/>
<name>A0AAW1UHY4_9CUCU</name>
<keyword evidence="3" id="KW-1185">Reference proteome</keyword>
<dbReference type="Proteomes" id="UP001431783">
    <property type="component" value="Unassembled WGS sequence"/>
</dbReference>
<evidence type="ECO:0000256" key="1">
    <source>
        <dbReference type="SAM" id="MobiDB-lite"/>
    </source>
</evidence>
<proteinExistence type="predicted"/>
<dbReference type="EMBL" id="JARQZJ010000062">
    <property type="protein sequence ID" value="KAK9879767.1"/>
    <property type="molecule type" value="Genomic_DNA"/>
</dbReference>
<accession>A0AAW1UHY4</accession>
<evidence type="ECO:0000313" key="2">
    <source>
        <dbReference type="EMBL" id="KAK9879767.1"/>
    </source>
</evidence>
<reference evidence="2 3" key="1">
    <citation type="submission" date="2023-03" db="EMBL/GenBank/DDBJ databases">
        <title>Genome insight into feeding habits of ladybird beetles.</title>
        <authorList>
            <person name="Li H.-S."/>
            <person name="Huang Y.-H."/>
            <person name="Pang H."/>
        </authorList>
    </citation>
    <scope>NUCLEOTIDE SEQUENCE [LARGE SCALE GENOMIC DNA]</scope>
    <source>
        <strain evidence="2">SYSU_2023b</strain>
        <tissue evidence="2">Whole body</tissue>
    </source>
</reference>
<sequence>LTKQDILHVTFNSSIRDEATQRRIEENTREILEKIEALNKKQGLTKKKKPSYLHFPFSYSRSQENSDNGDHNESIPTNFHTDQVVEQPNHKKGIPTVRGSDFMFPTNPFQNPIFQYLQNQQNIPSQLKSTVSRSPTGFMSVMQTNPNAEITEADKIPGEFIQRKVTHQQTMLIPSVQTYMNNQYAIDSPPSMNNYQRYNPPINPALINQFISPAQNKQEIRTPSNKISLEKQTVNNVKNIIWNSQSQNPYSYPYFESSYQPLYTIPQISNLGKVQSGTIDNQAPALLYGPYIVPNLASALPRQFQSPLQNYFPMVIKDPLVQLYNAFTTMVEYGQQASCKTKTNEDASETQTEQYHSTQNIQQESNESEEPQINDRTL</sequence>
<evidence type="ECO:0000313" key="3">
    <source>
        <dbReference type="Proteomes" id="UP001431783"/>
    </source>
</evidence>
<protein>
    <submittedName>
        <fullName evidence="2">Uncharacterized protein</fullName>
    </submittedName>
</protein>
<gene>
    <name evidence="2" type="ORF">WA026_006831</name>
</gene>
<feature type="compositionally biased region" description="Polar residues" evidence="1">
    <location>
        <begin position="349"/>
        <end position="358"/>
    </location>
</feature>
<comment type="caution">
    <text evidence="2">The sequence shown here is derived from an EMBL/GenBank/DDBJ whole genome shotgun (WGS) entry which is preliminary data.</text>
</comment>
<feature type="non-terminal residue" evidence="2">
    <location>
        <position position="1"/>
    </location>
</feature>
<organism evidence="2 3">
    <name type="scientific">Henosepilachna vigintioctopunctata</name>
    <dbReference type="NCBI Taxonomy" id="420089"/>
    <lineage>
        <taxon>Eukaryota</taxon>
        <taxon>Metazoa</taxon>
        <taxon>Ecdysozoa</taxon>
        <taxon>Arthropoda</taxon>
        <taxon>Hexapoda</taxon>
        <taxon>Insecta</taxon>
        <taxon>Pterygota</taxon>
        <taxon>Neoptera</taxon>
        <taxon>Endopterygota</taxon>
        <taxon>Coleoptera</taxon>
        <taxon>Polyphaga</taxon>
        <taxon>Cucujiformia</taxon>
        <taxon>Coccinelloidea</taxon>
        <taxon>Coccinellidae</taxon>
        <taxon>Epilachninae</taxon>
        <taxon>Epilachnini</taxon>
        <taxon>Henosepilachna</taxon>
    </lineage>
</organism>
<feature type="region of interest" description="Disordered" evidence="1">
    <location>
        <begin position="342"/>
        <end position="378"/>
    </location>
</feature>